<protein>
    <submittedName>
        <fullName evidence="7">Long chain acyl-CoA synthetase 6, peroxisomal</fullName>
    </submittedName>
</protein>
<proteinExistence type="predicted"/>
<evidence type="ECO:0000256" key="2">
    <source>
        <dbReference type="ARBA" id="ARBA00022840"/>
    </source>
</evidence>
<evidence type="ECO:0000313" key="8">
    <source>
        <dbReference type="Proteomes" id="UP000186594"/>
    </source>
</evidence>
<accession>A0A1U7LMW1</accession>
<dbReference type="STRING" id="1198029.A0A1U7LMW1"/>
<dbReference type="Pfam" id="PF00501">
    <property type="entry name" value="AMP-binding"/>
    <property type="match status" value="1"/>
</dbReference>
<dbReference type="InterPro" id="IPR020845">
    <property type="entry name" value="AMP-binding_CS"/>
</dbReference>
<dbReference type="PANTHER" id="PTHR43272">
    <property type="entry name" value="LONG-CHAIN-FATTY-ACID--COA LIGASE"/>
    <property type="match status" value="1"/>
</dbReference>
<dbReference type="InterPro" id="IPR057982">
    <property type="entry name" value="TPR_NAA35"/>
</dbReference>
<dbReference type="GO" id="GO:0005783">
    <property type="term" value="C:endoplasmic reticulum"/>
    <property type="evidence" value="ECO:0007669"/>
    <property type="project" value="TreeGrafter"/>
</dbReference>
<evidence type="ECO:0000259" key="5">
    <source>
        <dbReference type="Pfam" id="PF04112"/>
    </source>
</evidence>
<gene>
    <name evidence="7" type="ORF">NEOLI_001187</name>
</gene>
<keyword evidence="1" id="KW-0547">Nucleotide-binding</keyword>
<feature type="region of interest" description="Disordered" evidence="3">
    <location>
        <begin position="1"/>
        <end position="22"/>
    </location>
</feature>
<dbReference type="GO" id="GO:0005524">
    <property type="term" value="F:ATP binding"/>
    <property type="evidence" value="ECO:0007669"/>
    <property type="project" value="UniProtKB-KW"/>
</dbReference>
<dbReference type="SUPFAM" id="SSF56801">
    <property type="entry name" value="Acetyl-CoA synthetase-like"/>
    <property type="match status" value="1"/>
</dbReference>
<dbReference type="GO" id="GO:0031417">
    <property type="term" value="C:NatC complex"/>
    <property type="evidence" value="ECO:0007669"/>
    <property type="project" value="InterPro"/>
</dbReference>
<evidence type="ECO:0000259" key="6">
    <source>
        <dbReference type="Pfam" id="PF25789"/>
    </source>
</evidence>
<feature type="domain" description="AMP-dependent synthetase/ligase" evidence="4">
    <location>
        <begin position="58"/>
        <end position="499"/>
    </location>
</feature>
<organism evidence="7 8">
    <name type="scientific">Neolecta irregularis (strain DAH-3)</name>
    <dbReference type="NCBI Taxonomy" id="1198029"/>
    <lineage>
        <taxon>Eukaryota</taxon>
        <taxon>Fungi</taxon>
        <taxon>Dikarya</taxon>
        <taxon>Ascomycota</taxon>
        <taxon>Taphrinomycotina</taxon>
        <taxon>Neolectales</taxon>
        <taxon>Neolectaceae</taxon>
        <taxon>Neolecta</taxon>
    </lineage>
</organism>
<dbReference type="InterPro" id="IPR057983">
    <property type="entry name" value="NAA35-like_N"/>
</dbReference>
<keyword evidence="2" id="KW-0067">ATP-binding</keyword>
<dbReference type="Pfam" id="PF04112">
    <property type="entry name" value="Mak10"/>
    <property type="match status" value="1"/>
</dbReference>
<dbReference type="EMBL" id="LXFE01001036">
    <property type="protein sequence ID" value="OLL24006.1"/>
    <property type="molecule type" value="Genomic_DNA"/>
</dbReference>
<dbReference type="InterPro" id="IPR042099">
    <property type="entry name" value="ANL_N_sf"/>
</dbReference>
<name>A0A1U7LMW1_NEOID</name>
<dbReference type="Pfam" id="PF25789">
    <property type="entry name" value="TPR_NAA35"/>
    <property type="match status" value="1"/>
</dbReference>
<comment type="caution">
    <text evidence="7">The sequence shown here is derived from an EMBL/GenBank/DDBJ whole genome shotgun (WGS) entry which is preliminary data.</text>
</comment>
<dbReference type="Proteomes" id="UP000186594">
    <property type="component" value="Unassembled WGS sequence"/>
</dbReference>
<dbReference type="InterPro" id="IPR000873">
    <property type="entry name" value="AMP-dep_synth/lig_dom"/>
</dbReference>
<dbReference type="OrthoDB" id="1700726at2759"/>
<dbReference type="PANTHER" id="PTHR43272:SF33">
    <property type="entry name" value="AMP-BINDING DOMAIN-CONTAINING PROTEIN-RELATED"/>
    <property type="match status" value="1"/>
</dbReference>
<dbReference type="GO" id="GO:0016020">
    <property type="term" value="C:membrane"/>
    <property type="evidence" value="ECO:0007669"/>
    <property type="project" value="TreeGrafter"/>
</dbReference>
<evidence type="ECO:0000256" key="3">
    <source>
        <dbReference type="SAM" id="MobiDB-lite"/>
    </source>
</evidence>
<feature type="domain" description="NAA35-like TPR repeats" evidence="6">
    <location>
        <begin position="1145"/>
        <end position="1361"/>
    </location>
</feature>
<dbReference type="PROSITE" id="PS00455">
    <property type="entry name" value="AMP_BINDING"/>
    <property type="match status" value="1"/>
</dbReference>
<feature type="domain" description="NAA35-like N-terminal" evidence="5">
    <location>
        <begin position="871"/>
        <end position="1006"/>
    </location>
</feature>
<sequence>MPFSIRRPSYETPPAPQAFAVPGSQQPGYSAVYRHVLARDGLLAVLDPAVVTVFDMFEHGCRKNPNAHCLGHREFDPVSKSWGPYLWQTYAQVRVRRDNFGAGLINIAREFARPPSPKFHVGIWAPNRPEWTIADQACQAWSLTTVALYDTLGPDTTQYIVNHAELGVLVTVVEHIPQLLQMAHKMKSLKVIVCIDPLDHGELPGKSKQALLGEWAKSKGVHLVDFGHVEALGQASPVKHNIPQPPDISTINYTSGTTGLPKGVVITHENAVAPASSLQLVLTQNTNDVTLSYLPLAHCYERNCENVALYAGAAIGFFHGNILEILDDIQTLKPTVLPSVPRLLSRIGAAIKMATIEAPGLRGAISRKALAAKLEKINQGGDNHHMLWDALWSRKIKKVLGGNIRLIVTGSAPISTELLQFLRCALACDIVEGYGLTESVAYVLVGKPGDTNPGHCGPPGPCLEIRFCDVPDMGYTSNDLPHPRGELLFRGHNRFLGYYKDEEKTRESIDPDGWFHTGDIAKIDQLGRVYIIDRVKNFFKLSQGEYIAPEKIENIYAECNLLAQLFVHGDSLQSFLVAIAGVNPDSFAPFVSKLLGQNIPATDLAAISSACKERKVRQAVLNELNKIAKKAKLNGFEQIKNIMLFIEPFNIDNDLLTPTFKVKRFQTALFFRKEIDDMYAESPTDVKPLLGKLAARVKFRKFPSQPAAFHPQHSSPQQVSIKWHSPGQNILHLTATHPSARKLSDNVSKTNNGSLLKKDRNRLYECLNGVGGNKEKSKTSQRKSRYYANLFSFFEYEQVIPAVMGFWGAFWVIRVPFSFLLLVNRMSCESILSDSDETPKLLARGSVTPTFQDYTAELGEAVESLELGQLVIDSARFTLSDAIGSIELMDKKMDSGMIDGNTTTIDTSIGRLPEEVIGIMDQILAAEMSWHYGRSLQQTLFAIPYIVEPLLSYEGNLEEAVFPQNLNAYQSSVQSGLVHVVLRAYALATVKCCHHVLEEITQGPLYQVIIISDYLLLNEKTENSEILHLLSDAGLWISENSSEILSKSSQDMIMALTSRLKLRTAFISTLIYSNLDTCRKYVNVCLELLASVKSTICLGICPEGVMSMIFQRNLDTTVPPRQIVISTPQEGLERLEKLLRQQKAVFKMEEYTSSTNLLNRLHVFATQKPSVQPYVRAFLQTLLNYQNMIFGRYYHQDVARESILELCAPRSELFDPSNLVAEAPTSKEFKIARIMQGFLERTSPIIYDYMRVLCYNRPRQRRNLGKILGDWEILHAEASARDEELRRYLTDEPSVDDEGKDNFVGPLSFWVYFHKLEILNLIIMLGWELDIYLLYEWSAAYHYLLHIVSVQLEHVQQIQDNISYQVTPGKSTTEGRTANRLSFAWLAHTFSFSCYYAV</sequence>
<evidence type="ECO:0000313" key="7">
    <source>
        <dbReference type="EMBL" id="OLL24006.1"/>
    </source>
</evidence>
<dbReference type="GO" id="GO:0004467">
    <property type="term" value="F:long-chain fatty acid-CoA ligase activity"/>
    <property type="evidence" value="ECO:0007669"/>
    <property type="project" value="TreeGrafter"/>
</dbReference>
<evidence type="ECO:0000256" key="1">
    <source>
        <dbReference type="ARBA" id="ARBA00022741"/>
    </source>
</evidence>
<keyword evidence="8" id="KW-1185">Reference proteome</keyword>
<evidence type="ECO:0000259" key="4">
    <source>
        <dbReference type="Pfam" id="PF00501"/>
    </source>
</evidence>
<dbReference type="Gene3D" id="3.40.50.12780">
    <property type="entry name" value="N-terminal domain of ligase-like"/>
    <property type="match status" value="1"/>
</dbReference>
<reference evidence="7 8" key="1">
    <citation type="submission" date="2016-04" db="EMBL/GenBank/DDBJ databases">
        <title>Evolutionary innovation and constraint leading to complex multicellularity in the Ascomycota.</title>
        <authorList>
            <person name="Cisse O."/>
            <person name="Nguyen A."/>
            <person name="Hewitt D.A."/>
            <person name="Jedd G."/>
            <person name="Stajich J.E."/>
        </authorList>
    </citation>
    <scope>NUCLEOTIDE SEQUENCE [LARGE SCALE GENOMIC DNA]</scope>
    <source>
        <strain evidence="7 8">DAH-3</strain>
    </source>
</reference>